<evidence type="ECO:0000313" key="1">
    <source>
        <dbReference type="EMBL" id="SIX73405.1"/>
    </source>
</evidence>
<reference evidence="1 2" key="1">
    <citation type="submission" date="2017-01" db="EMBL/GenBank/DDBJ databases">
        <authorList>
            <consortium name="Pathogen Informatics"/>
        </authorList>
    </citation>
    <scope>NUCLEOTIDE SEQUENCE [LARGE SCALE GENOMIC DNA]</scope>
    <source>
        <strain evidence="1 2">2090STDY5461769</strain>
    </source>
</reference>
<sequence length="186" mass="21576">MENRCLNHLTDISTVRCRTSIQWIRGGETNLVVDNDTYRTANFITTRFRHVQSFLNHALPGHCGVTVDGDWQHFVAARLIKSVQTGTNRTDNYRAYNLKVRRVKRQRQVHQAAIGLEVRREAHVVFHVTRAEVFFMFTGKLVEQVLRFFTQHVHQHVQTTTVRHPKNHFAGAAVASVADHLFKHRD</sequence>
<proteinExistence type="predicted"/>
<gene>
    <name evidence="1" type="ORF">SAMEA2054241_02543</name>
</gene>
<comment type="caution">
    <text evidence="1">The sequence shown here is derived from an EMBL/GenBank/DDBJ whole genome shotgun (WGS) entry which is preliminary data.</text>
</comment>
<name>A0A8B4CEU2_SHISO</name>
<dbReference type="EMBL" id="FTSV01000078">
    <property type="protein sequence ID" value="SIX73405.1"/>
    <property type="molecule type" value="Genomic_DNA"/>
</dbReference>
<dbReference type="AlphaFoldDB" id="A0A8B4CEU2"/>
<dbReference type="AntiFam" id="ANF00134">
    <property type="entry name" value="Shadow ORF (opposite odhA)"/>
</dbReference>
<dbReference type="Proteomes" id="UP000187708">
    <property type="component" value="Unassembled WGS sequence"/>
</dbReference>
<organism evidence="1 2">
    <name type="scientific">Shigella sonnei</name>
    <dbReference type="NCBI Taxonomy" id="624"/>
    <lineage>
        <taxon>Bacteria</taxon>
        <taxon>Pseudomonadati</taxon>
        <taxon>Pseudomonadota</taxon>
        <taxon>Gammaproteobacteria</taxon>
        <taxon>Enterobacterales</taxon>
        <taxon>Enterobacteriaceae</taxon>
        <taxon>Shigella</taxon>
    </lineage>
</organism>
<accession>A0A8B4CEU2</accession>
<evidence type="ECO:0000313" key="2">
    <source>
        <dbReference type="Proteomes" id="UP000187708"/>
    </source>
</evidence>
<protein>
    <submittedName>
        <fullName evidence="1">Uncharacterized protein</fullName>
    </submittedName>
</protein>